<feature type="domain" description="CHASE" evidence="6">
    <location>
        <begin position="109"/>
        <end position="246"/>
    </location>
</feature>
<organism evidence="8 9">
    <name type="scientific">Vibrio olivae</name>
    <dbReference type="NCBI Taxonomy" id="1243002"/>
    <lineage>
        <taxon>Bacteria</taxon>
        <taxon>Pseudomonadati</taxon>
        <taxon>Pseudomonadota</taxon>
        <taxon>Gammaproteobacteria</taxon>
        <taxon>Vibrionales</taxon>
        <taxon>Vibrionaceae</taxon>
        <taxon>Vibrio</taxon>
    </lineage>
</organism>
<comment type="subcellular location">
    <subcellularLocation>
        <location evidence="1">Membrane</location>
    </subcellularLocation>
</comment>
<evidence type="ECO:0000259" key="6">
    <source>
        <dbReference type="PROSITE" id="PS50839"/>
    </source>
</evidence>
<evidence type="ECO:0000313" key="9">
    <source>
        <dbReference type="Proteomes" id="UP001589645"/>
    </source>
</evidence>
<evidence type="ECO:0000256" key="5">
    <source>
        <dbReference type="SAM" id="Phobius"/>
    </source>
</evidence>
<dbReference type="CDD" id="cd01949">
    <property type="entry name" value="GGDEF"/>
    <property type="match status" value="1"/>
</dbReference>
<evidence type="ECO:0000256" key="1">
    <source>
        <dbReference type="ARBA" id="ARBA00004370"/>
    </source>
</evidence>
<dbReference type="GO" id="GO:0052621">
    <property type="term" value="F:diguanylate cyclase activity"/>
    <property type="evidence" value="ECO:0007669"/>
    <property type="project" value="UniProtKB-EC"/>
</dbReference>
<dbReference type="InterPro" id="IPR042240">
    <property type="entry name" value="CHASE_sf"/>
</dbReference>
<dbReference type="InterPro" id="IPR052163">
    <property type="entry name" value="DGC-Regulatory_Protein"/>
</dbReference>
<dbReference type="EMBL" id="JBHMEP010000002">
    <property type="protein sequence ID" value="MFB9135797.1"/>
    <property type="molecule type" value="Genomic_DNA"/>
</dbReference>
<dbReference type="Gene3D" id="3.30.70.270">
    <property type="match status" value="1"/>
</dbReference>
<dbReference type="SMART" id="SM01079">
    <property type="entry name" value="CHASE"/>
    <property type="match status" value="1"/>
</dbReference>
<feature type="domain" description="GGDEF" evidence="7">
    <location>
        <begin position="327"/>
        <end position="462"/>
    </location>
</feature>
<dbReference type="Proteomes" id="UP001589645">
    <property type="component" value="Unassembled WGS sequence"/>
</dbReference>
<dbReference type="Pfam" id="PF03924">
    <property type="entry name" value="CHASE"/>
    <property type="match status" value="1"/>
</dbReference>
<keyword evidence="4 5" id="KW-0472">Membrane</keyword>
<keyword evidence="8" id="KW-0808">Transferase</keyword>
<sequence length="462" mass="52666">MKRYTRRQIFITLILLALTTFSVVLIETLNRHQQAFIRDRLQERAREELSHVRAQLEASVMSDIYILTALTTLVSVSPDHDVQLWAQLTRQIKHQSRHIRVIGLAPNDIVKFVYPERGNEKVLGLDYRSVPAQWQSVQQARELERILISGPVDLVQGGRSLIVRIPIFTDAPKNQQYWGVCSAVLSLGTLFLDAGVELMSHRFDIAVRGGDASGQEGDIFFGDPQTFAQAFATETVHFPYGSWMIAAAVKKDELSQLPWNHRYLVRVMGYLILAMVLATCYFVFRLYQVADERALHDDLTSLPNRRYFMFSLEKQFSELEASADTNNSFGILNMDVDKFKHINDFYGHAAGDKVLIACAQRIKGVLRSSDLVARMGGDEFLALLPRITDYQELDQICQKVREAIEHTPVIYQQHIIDVKVSIGCVLYREHFENVEALLHAADDRMYSEKNEKNAQSSSKSNL</sequence>
<reference evidence="8 9" key="1">
    <citation type="submission" date="2024-09" db="EMBL/GenBank/DDBJ databases">
        <authorList>
            <person name="Sun Q."/>
            <person name="Mori K."/>
        </authorList>
    </citation>
    <scope>NUCLEOTIDE SEQUENCE [LARGE SCALE GENOMIC DNA]</scope>
    <source>
        <strain evidence="8 9">CECT 8064</strain>
    </source>
</reference>
<accession>A0ABV5HPE0</accession>
<keyword evidence="8" id="KW-0548">Nucleotidyltransferase</keyword>
<keyword evidence="9" id="KW-1185">Reference proteome</keyword>
<name>A0ABV5HPE0_9VIBR</name>
<evidence type="ECO:0000259" key="7">
    <source>
        <dbReference type="PROSITE" id="PS50887"/>
    </source>
</evidence>
<feature type="transmembrane region" description="Helical" evidence="5">
    <location>
        <begin position="263"/>
        <end position="284"/>
    </location>
</feature>
<dbReference type="PROSITE" id="PS50839">
    <property type="entry name" value="CHASE"/>
    <property type="match status" value="1"/>
</dbReference>
<dbReference type="InterPro" id="IPR029787">
    <property type="entry name" value="Nucleotide_cyclase"/>
</dbReference>
<dbReference type="InterPro" id="IPR006189">
    <property type="entry name" value="CHASE_dom"/>
</dbReference>
<dbReference type="Pfam" id="PF00990">
    <property type="entry name" value="GGDEF"/>
    <property type="match status" value="1"/>
</dbReference>
<proteinExistence type="predicted"/>
<dbReference type="NCBIfam" id="TIGR00254">
    <property type="entry name" value="GGDEF"/>
    <property type="match status" value="1"/>
</dbReference>
<dbReference type="PANTHER" id="PTHR46663:SF2">
    <property type="entry name" value="GGDEF DOMAIN-CONTAINING PROTEIN"/>
    <property type="match status" value="1"/>
</dbReference>
<dbReference type="PANTHER" id="PTHR46663">
    <property type="entry name" value="DIGUANYLATE CYCLASE DGCT-RELATED"/>
    <property type="match status" value="1"/>
</dbReference>
<protein>
    <submittedName>
        <fullName evidence="8">Diguanylate cyclase domain-containing protein</fullName>
        <ecNumber evidence="8">2.7.7.65</ecNumber>
    </submittedName>
</protein>
<evidence type="ECO:0000313" key="8">
    <source>
        <dbReference type="EMBL" id="MFB9135797.1"/>
    </source>
</evidence>
<gene>
    <name evidence="8" type="ORF">ACFFUV_12565</name>
</gene>
<evidence type="ECO:0000256" key="4">
    <source>
        <dbReference type="ARBA" id="ARBA00023136"/>
    </source>
</evidence>
<keyword evidence="2 5" id="KW-0812">Transmembrane</keyword>
<dbReference type="RefSeq" id="WP_390193153.1">
    <property type="nucleotide sequence ID" value="NZ_JBHMEP010000002.1"/>
</dbReference>
<evidence type="ECO:0000256" key="2">
    <source>
        <dbReference type="ARBA" id="ARBA00022692"/>
    </source>
</evidence>
<dbReference type="InterPro" id="IPR000160">
    <property type="entry name" value="GGDEF_dom"/>
</dbReference>
<dbReference type="SUPFAM" id="SSF55073">
    <property type="entry name" value="Nucleotide cyclase"/>
    <property type="match status" value="1"/>
</dbReference>
<keyword evidence="3 5" id="KW-1133">Transmembrane helix</keyword>
<dbReference type="InterPro" id="IPR043128">
    <property type="entry name" value="Rev_trsase/Diguanyl_cyclase"/>
</dbReference>
<dbReference type="SMART" id="SM00267">
    <property type="entry name" value="GGDEF"/>
    <property type="match status" value="1"/>
</dbReference>
<comment type="caution">
    <text evidence="8">The sequence shown here is derived from an EMBL/GenBank/DDBJ whole genome shotgun (WGS) entry which is preliminary data.</text>
</comment>
<dbReference type="Gene3D" id="3.30.450.350">
    <property type="entry name" value="CHASE domain"/>
    <property type="match status" value="1"/>
</dbReference>
<dbReference type="PROSITE" id="PS50887">
    <property type="entry name" value="GGDEF"/>
    <property type="match status" value="1"/>
</dbReference>
<evidence type="ECO:0000256" key="3">
    <source>
        <dbReference type="ARBA" id="ARBA00022989"/>
    </source>
</evidence>
<dbReference type="EC" id="2.7.7.65" evidence="8"/>